<dbReference type="InterPro" id="IPR000905">
    <property type="entry name" value="Gcp-like_dom"/>
</dbReference>
<feature type="domain" description="Gcp-like" evidence="1">
    <location>
        <begin position="41"/>
        <end position="133"/>
    </location>
</feature>
<dbReference type="InterPro" id="IPR022496">
    <property type="entry name" value="T6A_TsaB"/>
</dbReference>
<name>A0ABN1HXC1_9SPHN</name>
<reference evidence="2 3" key="1">
    <citation type="journal article" date="2019" name="Int. J. Syst. Evol. Microbiol.">
        <title>The Global Catalogue of Microorganisms (GCM) 10K type strain sequencing project: providing services to taxonomists for standard genome sequencing and annotation.</title>
        <authorList>
            <consortium name="The Broad Institute Genomics Platform"/>
            <consortium name="The Broad Institute Genome Sequencing Center for Infectious Disease"/>
            <person name="Wu L."/>
            <person name="Ma J."/>
        </authorList>
    </citation>
    <scope>NUCLEOTIDE SEQUENCE [LARGE SCALE GENOMIC DNA]</scope>
    <source>
        <strain evidence="2 3">JCM 14603</strain>
    </source>
</reference>
<dbReference type="RefSeq" id="WP_166753144.1">
    <property type="nucleotide sequence ID" value="NZ_BAAAES010000009.1"/>
</dbReference>
<organism evidence="2 3">
    <name type="scientific">Sphingomonas insulae</name>
    <dbReference type="NCBI Taxonomy" id="424800"/>
    <lineage>
        <taxon>Bacteria</taxon>
        <taxon>Pseudomonadati</taxon>
        <taxon>Pseudomonadota</taxon>
        <taxon>Alphaproteobacteria</taxon>
        <taxon>Sphingomonadales</taxon>
        <taxon>Sphingomonadaceae</taxon>
        <taxon>Sphingomonas</taxon>
    </lineage>
</organism>
<dbReference type="EMBL" id="BAAAES010000009">
    <property type="protein sequence ID" value="GAA0671979.1"/>
    <property type="molecule type" value="Genomic_DNA"/>
</dbReference>
<evidence type="ECO:0000313" key="2">
    <source>
        <dbReference type="EMBL" id="GAA0671979.1"/>
    </source>
</evidence>
<dbReference type="NCBIfam" id="TIGR03725">
    <property type="entry name" value="T6A_YeaZ"/>
    <property type="match status" value="1"/>
</dbReference>
<proteinExistence type="predicted"/>
<keyword evidence="3" id="KW-1185">Reference proteome</keyword>
<comment type="caution">
    <text evidence="2">The sequence shown here is derived from an EMBL/GenBank/DDBJ whole genome shotgun (WGS) entry which is preliminary data.</text>
</comment>
<dbReference type="InterPro" id="IPR043129">
    <property type="entry name" value="ATPase_NBD"/>
</dbReference>
<dbReference type="Gene3D" id="3.30.420.40">
    <property type="match status" value="1"/>
</dbReference>
<dbReference type="Proteomes" id="UP001500238">
    <property type="component" value="Unassembled WGS sequence"/>
</dbReference>
<accession>A0ABN1HXC1</accession>
<sequence>MTDTPPPPSPAIRTLVIDTATAACSIALIEGGAILAAAHREVGRGHAEQLLPMIAELPDGGRAAHILVDVGPGSFTGLRVGIAAARGLALGWGADVHGYSSLSLIAAAAFAAGQVHDIAVMLEGGHGEVFMQAFAPGPMPLDALASRTPDAAIDALAGRHPVGNGVRWLQQVAPDLVGTPALPNAADALLLPIPLATLPPRPLYGRAPDAKLPGGKLPAAGTVA</sequence>
<dbReference type="SUPFAM" id="SSF53067">
    <property type="entry name" value="Actin-like ATPase domain"/>
    <property type="match status" value="1"/>
</dbReference>
<evidence type="ECO:0000259" key="1">
    <source>
        <dbReference type="Pfam" id="PF00814"/>
    </source>
</evidence>
<gene>
    <name evidence="2" type="primary">tsaB</name>
    <name evidence="2" type="ORF">GCM10009102_23860</name>
</gene>
<evidence type="ECO:0000313" key="3">
    <source>
        <dbReference type="Proteomes" id="UP001500238"/>
    </source>
</evidence>
<dbReference type="Pfam" id="PF00814">
    <property type="entry name" value="TsaD"/>
    <property type="match status" value="1"/>
</dbReference>
<protein>
    <submittedName>
        <fullName evidence="2">tRNA (Adenosine(37)-N6)-threonylcarbamoyltransferase complex dimerization subunit type 1 TsaB</fullName>
    </submittedName>
</protein>